<evidence type="ECO:0000313" key="1">
    <source>
        <dbReference type="EMBL" id="SEP54280.1"/>
    </source>
</evidence>
<dbReference type="OrthoDB" id="4571738at2"/>
<dbReference type="STRING" id="394193.SAMN04489732_1424"/>
<organism evidence="1 2">
    <name type="scientific">Amycolatopsis saalfeldensis</name>
    <dbReference type="NCBI Taxonomy" id="394193"/>
    <lineage>
        <taxon>Bacteria</taxon>
        <taxon>Bacillati</taxon>
        <taxon>Actinomycetota</taxon>
        <taxon>Actinomycetes</taxon>
        <taxon>Pseudonocardiales</taxon>
        <taxon>Pseudonocardiaceae</taxon>
        <taxon>Amycolatopsis</taxon>
    </lineage>
</organism>
<evidence type="ECO:0000313" key="2">
    <source>
        <dbReference type="Proteomes" id="UP000198582"/>
    </source>
</evidence>
<dbReference type="AlphaFoldDB" id="A0A1H8YQ28"/>
<dbReference type="EMBL" id="FOEF01000042">
    <property type="protein sequence ID" value="SEP54280.1"/>
    <property type="molecule type" value="Genomic_DNA"/>
</dbReference>
<reference evidence="1 2" key="1">
    <citation type="submission" date="2016-10" db="EMBL/GenBank/DDBJ databases">
        <authorList>
            <person name="de Groot N.N."/>
        </authorList>
    </citation>
    <scope>NUCLEOTIDE SEQUENCE [LARGE SCALE GENOMIC DNA]</scope>
    <source>
        <strain evidence="1 2">DSM 44993</strain>
    </source>
</reference>
<sequence length="511" mass="55580">MTAIGTLVLALARLLPEEERERIGLYLGESVNNPDIVPAVPDAPAGGKPDWDYVWSALLDAAAHAHRITELLESERAYFDFTHLIRLSVDLRTQINEAYGLMCEAGNLDGLVPRAGDNLDELRTASGLRRAEIVDAELAPMRPDPSPDASIWSVDFDQHGGFVAATTPQNDDVAPWKFWGMAATPASAAHTLEWCFLDAPPSVVFDPPVCPQPCARTGPDADRSQEGPSVPELLARRGSVYQQHLTAVRVAREALRNRAGDLEAYLAERAAELNASDPQLLGNHKVLDAIGSAENNDHSGVADTVMWVPTELVVGTDHRVWGDFGGFRDEVPFEIATGLLSTDDLDAFTDELFSHPIALKRSPGWAGPVYRVGSNGNHRIHAARILGFPWLAAKVEVDATAPSWSMLGLISDDPGDDKELQRPLQRRIQERAGLVAGLLRREVIDGELTDANDPTLRCRRLPAAWLLRGAQHATAVNAVYESRYPGALTRLGIPIAAGTDPAAWSRWLTTS</sequence>
<proteinExistence type="predicted"/>
<accession>A0A1H8YQ28</accession>
<dbReference type="Proteomes" id="UP000198582">
    <property type="component" value="Unassembled WGS sequence"/>
</dbReference>
<protein>
    <submittedName>
        <fullName evidence="1">Uncharacterized protein</fullName>
    </submittedName>
</protein>
<keyword evidence="2" id="KW-1185">Reference proteome</keyword>
<dbReference type="RefSeq" id="WP_091629471.1">
    <property type="nucleotide sequence ID" value="NZ_FOEF01000042.1"/>
</dbReference>
<gene>
    <name evidence="1" type="ORF">SAMN04489732_1424</name>
</gene>
<name>A0A1H8YQ28_9PSEU</name>